<dbReference type="InterPro" id="IPR005263">
    <property type="entry name" value="DapA"/>
</dbReference>
<dbReference type="GO" id="GO:0008675">
    <property type="term" value="F:2-dehydro-3-deoxy-phosphogluconate aldolase activity"/>
    <property type="evidence" value="ECO:0007669"/>
    <property type="project" value="UniProtKB-ARBA"/>
</dbReference>
<accession>A0ABD5Z578</accession>
<evidence type="ECO:0000256" key="11">
    <source>
        <dbReference type="NCBIfam" id="TIGR00674"/>
    </source>
</evidence>
<dbReference type="InterPro" id="IPR002220">
    <property type="entry name" value="DapA-like"/>
</dbReference>
<dbReference type="PRINTS" id="PR00146">
    <property type="entry name" value="DHPICSNTHASE"/>
</dbReference>
<keyword evidence="15" id="KW-1185">Reference proteome</keyword>
<dbReference type="GO" id="GO:0019877">
    <property type="term" value="P:diaminopimelate biosynthetic process"/>
    <property type="evidence" value="ECO:0007669"/>
    <property type="project" value="UniProtKB-KW"/>
</dbReference>
<evidence type="ECO:0000256" key="13">
    <source>
        <dbReference type="PIRSR" id="PIRSR001365-2"/>
    </source>
</evidence>
<comment type="catalytic activity">
    <reaction evidence="10">
        <text>L-aspartate 4-semialdehyde + pyruvate = (2S,4S)-4-hydroxy-2,3,4,5-tetrahydrodipicolinate + H2O + H(+)</text>
        <dbReference type="Rhea" id="RHEA:34171"/>
        <dbReference type="ChEBI" id="CHEBI:15361"/>
        <dbReference type="ChEBI" id="CHEBI:15377"/>
        <dbReference type="ChEBI" id="CHEBI:15378"/>
        <dbReference type="ChEBI" id="CHEBI:67139"/>
        <dbReference type="ChEBI" id="CHEBI:537519"/>
        <dbReference type="EC" id="4.3.3.7"/>
    </reaction>
</comment>
<dbReference type="CDD" id="cd00408">
    <property type="entry name" value="DHDPS-like"/>
    <property type="match status" value="1"/>
</dbReference>
<comment type="function">
    <text evidence="1">Catalyzes the condensation of (S)-aspartate-beta-semialdehyde [(S)-ASA] and pyruvate to 4-hydroxy-tetrahydrodipicolinate (HTPA).</text>
</comment>
<evidence type="ECO:0000256" key="6">
    <source>
        <dbReference type="ARBA" id="ARBA00022915"/>
    </source>
</evidence>
<evidence type="ECO:0000256" key="4">
    <source>
        <dbReference type="ARBA" id="ARBA00022490"/>
    </source>
</evidence>
<keyword evidence="9" id="KW-0704">Schiff base</keyword>
<comment type="caution">
    <text evidence="14">The sequence shown here is derived from an EMBL/GenBank/DDBJ whole genome shotgun (WGS) entry which is preliminary data.</text>
</comment>
<dbReference type="Proteomes" id="UP001596447">
    <property type="component" value="Unassembled WGS sequence"/>
</dbReference>
<dbReference type="NCBIfam" id="TIGR00674">
    <property type="entry name" value="dapA"/>
    <property type="match status" value="1"/>
</dbReference>
<sequence>MSDPTTDVDVPSPGVMPALVTPFDADESVDHDALSELVEWTVEQGVDGLVPCGTTGEFASMSAAERQAVVETTVGAADGRVPVVAGTAATTVDEVVHHTEAAAEVGADGALITDPFFHSANAPTGNERFFRRVADRTPLPLYLYNIPMTAGDSVAAETAAALAEHDAVHGIKDTSGDFSYFEEVLAETPDNFRVLQGFDDHFVGGAAMGSDGGINALANVVPDAFRSLCDALDAGDVAQAREIQRDVLSPLFATCLQYGFAPTTKELLAARGVVDARTVRPPLVELDEESQSAVDDVLDDALARLE</sequence>
<feature type="binding site" evidence="13">
    <location>
        <position position="55"/>
    </location>
    <ligand>
        <name>pyruvate</name>
        <dbReference type="ChEBI" id="CHEBI:15361"/>
    </ligand>
</feature>
<keyword evidence="7" id="KW-0457">Lysine biosynthesis</keyword>
<evidence type="ECO:0000256" key="12">
    <source>
        <dbReference type="PIRSR" id="PIRSR001365-1"/>
    </source>
</evidence>
<dbReference type="PIRSF" id="PIRSF001365">
    <property type="entry name" value="DHDPS"/>
    <property type="match status" value="1"/>
</dbReference>
<name>A0ABD5Z578_9EURY</name>
<protein>
    <recommendedName>
        <fullName evidence="3 11">4-hydroxy-tetrahydrodipicolinate synthase</fullName>
        <ecNumber evidence="3 11">4.3.3.7</ecNumber>
    </recommendedName>
</protein>
<evidence type="ECO:0000256" key="7">
    <source>
        <dbReference type="ARBA" id="ARBA00023154"/>
    </source>
</evidence>
<feature type="binding site" evidence="13">
    <location>
        <position position="214"/>
    </location>
    <ligand>
        <name>pyruvate</name>
        <dbReference type="ChEBI" id="CHEBI:15361"/>
    </ligand>
</feature>
<dbReference type="PROSITE" id="PS00665">
    <property type="entry name" value="DHDPS_1"/>
    <property type="match status" value="1"/>
</dbReference>
<dbReference type="AlphaFoldDB" id="A0ABD5Z578"/>
<keyword evidence="4" id="KW-0963">Cytoplasm</keyword>
<proteinExistence type="predicted"/>
<dbReference type="InterPro" id="IPR020625">
    <property type="entry name" value="Schiff_base-form_aldolases_AS"/>
</dbReference>
<evidence type="ECO:0000256" key="3">
    <source>
        <dbReference type="ARBA" id="ARBA00012086"/>
    </source>
</evidence>
<reference evidence="14 15" key="1">
    <citation type="journal article" date="2019" name="Int. J. Syst. Evol. Microbiol.">
        <title>The Global Catalogue of Microorganisms (GCM) 10K type strain sequencing project: providing services to taxonomists for standard genome sequencing and annotation.</title>
        <authorList>
            <consortium name="The Broad Institute Genomics Platform"/>
            <consortium name="The Broad Institute Genome Sequencing Center for Infectious Disease"/>
            <person name="Wu L."/>
            <person name="Ma J."/>
        </authorList>
    </citation>
    <scope>NUCLEOTIDE SEQUENCE [LARGE SCALE GENOMIC DNA]</scope>
    <source>
        <strain evidence="14 15">XZGYJ-43</strain>
    </source>
</reference>
<evidence type="ECO:0000256" key="5">
    <source>
        <dbReference type="ARBA" id="ARBA00022605"/>
    </source>
</evidence>
<evidence type="ECO:0000256" key="10">
    <source>
        <dbReference type="ARBA" id="ARBA00047836"/>
    </source>
</evidence>
<dbReference type="InterPro" id="IPR013785">
    <property type="entry name" value="Aldolase_TIM"/>
</dbReference>
<dbReference type="InterPro" id="IPR020624">
    <property type="entry name" value="Schiff_base-form_aldolases_CS"/>
</dbReference>
<gene>
    <name evidence="14" type="primary">dapA</name>
    <name evidence="14" type="ORF">ACFQJ9_13015</name>
</gene>
<dbReference type="Pfam" id="PF00701">
    <property type="entry name" value="DHDPS"/>
    <property type="match status" value="1"/>
</dbReference>
<keyword evidence="5" id="KW-0028">Amino-acid biosynthesis</keyword>
<dbReference type="GO" id="GO:0008840">
    <property type="term" value="F:4-hydroxy-tetrahydrodipicolinate synthase activity"/>
    <property type="evidence" value="ECO:0007669"/>
    <property type="project" value="UniProtKB-UniRule"/>
</dbReference>
<evidence type="ECO:0000256" key="1">
    <source>
        <dbReference type="ARBA" id="ARBA00003294"/>
    </source>
</evidence>
<comment type="pathway">
    <text evidence="2">Amino-acid biosynthesis; L-lysine biosynthesis via DAP pathway; (S)-tetrahydrodipicolinate from L-aspartate: step 3/4.</text>
</comment>
<dbReference type="EC" id="4.3.3.7" evidence="3 11"/>
<keyword evidence="8 14" id="KW-0456">Lyase</keyword>
<keyword evidence="6" id="KW-0220">Diaminopimelate biosynthesis</keyword>
<dbReference type="SMART" id="SM01130">
    <property type="entry name" value="DHDPS"/>
    <property type="match status" value="1"/>
</dbReference>
<dbReference type="PROSITE" id="PS00666">
    <property type="entry name" value="DHDPS_2"/>
    <property type="match status" value="1"/>
</dbReference>
<feature type="active site" description="Schiff-base intermediate with substrate" evidence="12">
    <location>
        <position position="172"/>
    </location>
</feature>
<dbReference type="PANTHER" id="PTHR12128">
    <property type="entry name" value="DIHYDRODIPICOLINATE SYNTHASE"/>
    <property type="match status" value="1"/>
</dbReference>
<dbReference type="RefSeq" id="WP_279527106.1">
    <property type="nucleotide sequence ID" value="NZ_CP122312.1"/>
</dbReference>
<organism evidence="14 15">
    <name type="scientific">Halospeciosus flavus</name>
    <dbReference type="NCBI Taxonomy" id="3032283"/>
    <lineage>
        <taxon>Archaea</taxon>
        <taxon>Methanobacteriati</taxon>
        <taxon>Methanobacteriota</taxon>
        <taxon>Stenosarchaea group</taxon>
        <taxon>Halobacteria</taxon>
        <taxon>Halobacteriales</taxon>
        <taxon>Halobacteriaceae</taxon>
        <taxon>Halospeciosus</taxon>
    </lineage>
</organism>
<evidence type="ECO:0000256" key="9">
    <source>
        <dbReference type="ARBA" id="ARBA00023270"/>
    </source>
</evidence>
<dbReference type="PANTHER" id="PTHR12128:SF66">
    <property type="entry name" value="4-HYDROXY-2-OXOGLUTARATE ALDOLASE, MITOCHONDRIAL"/>
    <property type="match status" value="1"/>
</dbReference>
<dbReference type="GO" id="GO:0009089">
    <property type="term" value="P:lysine biosynthetic process via diaminopimelate"/>
    <property type="evidence" value="ECO:0007669"/>
    <property type="project" value="UniProtKB-UniRule"/>
</dbReference>
<evidence type="ECO:0000256" key="2">
    <source>
        <dbReference type="ARBA" id="ARBA00005120"/>
    </source>
</evidence>
<evidence type="ECO:0000313" key="14">
    <source>
        <dbReference type="EMBL" id="MFC7200321.1"/>
    </source>
</evidence>
<dbReference type="EMBL" id="JBHTAR010000011">
    <property type="protein sequence ID" value="MFC7200321.1"/>
    <property type="molecule type" value="Genomic_DNA"/>
</dbReference>
<dbReference type="SUPFAM" id="SSF51569">
    <property type="entry name" value="Aldolase"/>
    <property type="match status" value="1"/>
</dbReference>
<feature type="active site" description="Proton donor/acceptor" evidence="12">
    <location>
        <position position="144"/>
    </location>
</feature>
<evidence type="ECO:0000313" key="15">
    <source>
        <dbReference type="Proteomes" id="UP001596447"/>
    </source>
</evidence>
<dbReference type="Gene3D" id="3.20.20.70">
    <property type="entry name" value="Aldolase class I"/>
    <property type="match status" value="1"/>
</dbReference>
<evidence type="ECO:0000256" key="8">
    <source>
        <dbReference type="ARBA" id="ARBA00023239"/>
    </source>
</evidence>